<gene>
    <name evidence="1" type="ORF">Maut_02272</name>
    <name evidence="2" type="ORF">MTAT_20450</name>
</gene>
<evidence type="ECO:0000313" key="4">
    <source>
        <dbReference type="Proteomes" id="UP000322283"/>
    </source>
</evidence>
<dbReference type="Proteomes" id="UP000322283">
    <property type="component" value="Unassembled WGS sequence"/>
</dbReference>
<dbReference type="Proteomes" id="UP000094598">
    <property type="component" value="Chromosome"/>
</dbReference>
<dbReference type="EMBL" id="VCDX01000006">
    <property type="protein sequence ID" value="TYL12803.1"/>
    <property type="molecule type" value="Genomic_DNA"/>
</dbReference>
<dbReference type="EMBL" id="CP017019">
    <property type="protein sequence ID" value="AOQ24700.1"/>
    <property type="molecule type" value="Genomic_DNA"/>
</dbReference>
<evidence type="ECO:0000313" key="1">
    <source>
        <dbReference type="EMBL" id="AOQ24700.1"/>
    </source>
</evidence>
<protein>
    <submittedName>
        <fullName evidence="1">Uncharacterized protein</fullName>
    </submittedName>
</protein>
<dbReference type="AlphaFoldDB" id="A0AAC9HIU6"/>
<proteinExistence type="predicted"/>
<dbReference type="RefSeq" id="WP_069590494.1">
    <property type="nucleotide sequence ID" value="NZ_CP017019.1"/>
</dbReference>
<evidence type="ECO:0000313" key="2">
    <source>
        <dbReference type="EMBL" id="TYL12803.1"/>
    </source>
</evidence>
<reference evidence="1 3" key="1">
    <citation type="submission" date="2016-08" db="EMBL/GenBank/DDBJ databases">
        <title>Moorella thermoacetica DSM 103132.</title>
        <authorList>
            <person name="Jendresen C.B."/>
            <person name="Redl S.M."/>
            <person name="Jensen T.O."/>
            <person name="Nielsen A.T."/>
        </authorList>
    </citation>
    <scope>NUCLEOTIDE SEQUENCE [LARGE SCALE GENOMIC DNA]</scope>
    <source>
        <strain evidence="1 3">DSM 103132</strain>
    </source>
</reference>
<evidence type="ECO:0000313" key="3">
    <source>
        <dbReference type="Proteomes" id="UP000094598"/>
    </source>
</evidence>
<sequence length="494" mass="54451">MLAQLINMLKNPEFKARLRARVSKGNGLRDSFSLGAKGHIKLELYDATGNVIETREQPNAIVNTARDILIKALAGEPTKILWLEPRVIDPLKIDTLYWAPTYNLARNLYENSYRNSWTNTTTIKYENTVGGTSQIYLTPKPYVNHTVAYIGIGSSEYFIVPADSNSLQYSDGWQRLSQSGAIGGIQAVTETAGKGVTFKFKGAYIAVYCTTDVNGAIINVTLDGNPATVTYPDGRQDTKIDLFSLTTKYAQRFVVASNLDPNVEHTLVLTHSGIQNSAAVLPARFYFEAIAIDTPFGGLTTLGKEVPTLQSHFEAPELYNTSATAPYSFSLLHPPLLAGSERVLVNGIQLNKATGDLAPAPGQYQYVKDAQGKITGLKFAEQLSGVAVTYDSEIGYPTQYKRALIERPTEGPTYPYYDYRAGTVTFVAEFPPGVPSYNMYVREIALFDGPRVEDNVEGWGQDKAKMFSIARISPFLKDINTGLRITWTISLKLN</sequence>
<dbReference type="Gene3D" id="2.60.120.260">
    <property type="entry name" value="Galactose-binding domain-like"/>
    <property type="match status" value="1"/>
</dbReference>
<reference evidence="2 4" key="2">
    <citation type="submission" date="2019-05" db="EMBL/GenBank/DDBJ databases">
        <title>Genome sequence of Moorella thermoacetica ATCC 33924.</title>
        <authorList>
            <person name="Poehlein A."/>
            <person name="Bengelsdorf F.R."/>
            <person name="Duerre P."/>
            <person name="Daniel R."/>
        </authorList>
    </citation>
    <scope>NUCLEOTIDE SEQUENCE [LARGE SCALE GENOMIC DNA]</scope>
    <source>
        <strain evidence="2 4">ATCC 33924</strain>
    </source>
</reference>
<name>A0AAC9HIU6_NEOTH</name>
<organism evidence="1 3">
    <name type="scientific">Neomoorella thermoacetica</name>
    <name type="common">Clostridium thermoaceticum</name>
    <dbReference type="NCBI Taxonomy" id="1525"/>
    <lineage>
        <taxon>Bacteria</taxon>
        <taxon>Bacillati</taxon>
        <taxon>Bacillota</taxon>
        <taxon>Clostridia</taxon>
        <taxon>Neomoorellales</taxon>
        <taxon>Neomoorellaceae</taxon>
        <taxon>Neomoorella</taxon>
    </lineage>
</organism>
<accession>A0AAC9HIU6</accession>
<keyword evidence="4" id="KW-1185">Reference proteome</keyword>